<accession>A0A1I1YSP9</accession>
<dbReference type="RefSeq" id="WP_091185832.1">
    <property type="nucleotide sequence ID" value="NZ_FOMT01000002.1"/>
</dbReference>
<gene>
    <name evidence="1" type="ORF">SAMN05216378_2798</name>
</gene>
<dbReference type="EMBL" id="FOMT01000002">
    <property type="protein sequence ID" value="SFE22645.1"/>
    <property type="molecule type" value="Genomic_DNA"/>
</dbReference>
<name>A0A1I1YSP9_9BACL</name>
<dbReference type="OrthoDB" id="510867at2"/>
<protein>
    <submittedName>
        <fullName evidence="1">Uncharacterized protein</fullName>
    </submittedName>
</protein>
<dbReference type="STRING" id="1045775.SAMN05216378_2798"/>
<evidence type="ECO:0000313" key="1">
    <source>
        <dbReference type="EMBL" id="SFE22645.1"/>
    </source>
</evidence>
<sequence>MTLYLYHYYDERTGPFRNLSDLEEHEAERVLDEIRQENKGFASKRSDDYLVIRRGLEEKARELFIGKGGQPVRKYPHYMTFGECPWLLDWFENGKQLSIPIGKFGKNSISFTYGDLFPAMRYDDGKKYRGQVYTLSEIVEVIREFGLPQEWNPLGEHGPERYIELQVWDDAPLRHD</sequence>
<keyword evidence="2" id="KW-1185">Reference proteome</keyword>
<dbReference type="AlphaFoldDB" id="A0A1I1YSP9"/>
<evidence type="ECO:0000313" key="2">
    <source>
        <dbReference type="Proteomes" id="UP000198855"/>
    </source>
</evidence>
<dbReference type="Proteomes" id="UP000198855">
    <property type="component" value="Unassembled WGS sequence"/>
</dbReference>
<organism evidence="1 2">
    <name type="scientific">Paenibacillus catalpae</name>
    <dbReference type="NCBI Taxonomy" id="1045775"/>
    <lineage>
        <taxon>Bacteria</taxon>
        <taxon>Bacillati</taxon>
        <taxon>Bacillota</taxon>
        <taxon>Bacilli</taxon>
        <taxon>Bacillales</taxon>
        <taxon>Paenibacillaceae</taxon>
        <taxon>Paenibacillus</taxon>
    </lineage>
</organism>
<proteinExistence type="predicted"/>
<reference evidence="2" key="1">
    <citation type="submission" date="2016-10" db="EMBL/GenBank/DDBJ databases">
        <authorList>
            <person name="Varghese N."/>
            <person name="Submissions S."/>
        </authorList>
    </citation>
    <scope>NUCLEOTIDE SEQUENCE [LARGE SCALE GENOMIC DNA]</scope>
    <source>
        <strain evidence="2">CGMCC 1.10784</strain>
    </source>
</reference>